<dbReference type="Gramene" id="AET4Gv20527200.23">
    <property type="protein sequence ID" value="AET4Gv20527200.23"/>
    <property type="gene ID" value="AET4Gv20527200"/>
</dbReference>
<reference evidence="1" key="5">
    <citation type="journal article" date="2021" name="G3 (Bethesda)">
        <title>Aegilops tauschii genome assembly Aet v5.0 features greater sequence contiguity and improved annotation.</title>
        <authorList>
            <person name="Wang L."/>
            <person name="Zhu T."/>
            <person name="Rodriguez J.C."/>
            <person name="Deal K.R."/>
            <person name="Dubcovsky J."/>
            <person name="McGuire P.E."/>
            <person name="Lux T."/>
            <person name="Spannagl M."/>
            <person name="Mayer K.F.X."/>
            <person name="Baldrich P."/>
            <person name="Meyers B.C."/>
            <person name="Huo N."/>
            <person name="Gu Y.Q."/>
            <person name="Zhou H."/>
            <person name="Devos K.M."/>
            <person name="Bennetzen J.L."/>
            <person name="Unver T."/>
            <person name="Budak H."/>
            <person name="Gulick P.J."/>
            <person name="Galiba G."/>
            <person name="Kalapos B."/>
            <person name="Nelson D.R."/>
            <person name="Li P."/>
            <person name="You F.M."/>
            <person name="Luo M.C."/>
            <person name="Dvorak J."/>
        </authorList>
    </citation>
    <scope>NUCLEOTIDE SEQUENCE [LARGE SCALE GENOMIC DNA]</scope>
    <source>
        <strain evidence="1">cv. AL8/78</strain>
    </source>
</reference>
<dbReference type="EnsemblPlants" id="AET4Gv20527200.1">
    <property type="protein sequence ID" value="AET4Gv20527200.1"/>
    <property type="gene ID" value="AET4Gv20527200"/>
</dbReference>
<dbReference type="Gramene" id="AET4Gv20527200.11">
    <property type="protein sequence ID" value="AET4Gv20527200.11"/>
    <property type="gene ID" value="AET4Gv20527200"/>
</dbReference>
<dbReference type="Gramene" id="AET4Gv20527200.24">
    <property type="protein sequence ID" value="AET4Gv20527200.24"/>
    <property type="gene ID" value="AET4Gv20527200"/>
</dbReference>
<evidence type="ECO:0000313" key="2">
    <source>
        <dbReference type="Proteomes" id="UP000015105"/>
    </source>
</evidence>
<dbReference type="Gramene" id="AET4Gv20527200.19">
    <property type="protein sequence ID" value="AET4Gv20527200.19"/>
    <property type="gene ID" value="AET4Gv20527200"/>
</dbReference>
<dbReference type="Gramene" id="AET4Gv20527200.30">
    <property type="protein sequence ID" value="AET4Gv20527200.30"/>
    <property type="gene ID" value="AET4Gv20527200"/>
</dbReference>
<reference evidence="1" key="4">
    <citation type="submission" date="2019-03" db="UniProtKB">
        <authorList>
            <consortium name="EnsemblPlants"/>
        </authorList>
    </citation>
    <scope>IDENTIFICATION</scope>
</reference>
<evidence type="ECO:0000313" key="1">
    <source>
        <dbReference type="EnsemblPlants" id="AET4Gv20527200.30"/>
    </source>
</evidence>
<dbReference type="Gramene" id="AET4Gv20527200.12">
    <property type="protein sequence ID" value="AET4Gv20527200.12"/>
    <property type="gene ID" value="AET4Gv20527200"/>
</dbReference>
<protein>
    <submittedName>
        <fullName evidence="1">Uncharacterized protein</fullName>
    </submittedName>
</protein>
<dbReference type="EnsemblPlants" id="AET4Gv20527200.4">
    <property type="protein sequence ID" value="AET4Gv20527200.4"/>
    <property type="gene ID" value="AET4Gv20527200"/>
</dbReference>
<dbReference type="Gramene" id="AET4Gv20527200.1">
    <property type="protein sequence ID" value="AET4Gv20527200.1"/>
    <property type="gene ID" value="AET4Gv20527200"/>
</dbReference>
<dbReference type="Gramene" id="AET4Gv20527200.20">
    <property type="protein sequence ID" value="AET4Gv20527200.20"/>
    <property type="gene ID" value="AET4Gv20527200"/>
</dbReference>
<dbReference type="EnsemblPlants" id="AET4Gv20527200.28">
    <property type="protein sequence ID" value="AET4Gv20527200.28"/>
    <property type="gene ID" value="AET4Gv20527200"/>
</dbReference>
<dbReference type="EnsemblPlants" id="AET4Gv20527200.13">
    <property type="protein sequence ID" value="AET4Gv20527200.13"/>
    <property type="gene ID" value="AET4Gv20527200"/>
</dbReference>
<proteinExistence type="predicted"/>
<organism evidence="1 2">
    <name type="scientific">Aegilops tauschii subsp. strangulata</name>
    <name type="common">Goatgrass</name>
    <dbReference type="NCBI Taxonomy" id="200361"/>
    <lineage>
        <taxon>Eukaryota</taxon>
        <taxon>Viridiplantae</taxon>
        <taxon>Streptophyta</taxon>
        <taxon>Embryophyta</taxon>
        <taxon>Tracheophyta</taxon>
        <taxon>Spermatophyta</taxon>
        <taxon>Magnoliopsida</taxon>
        <taxon>Liliopsida</taxon>
        <taxon>Poales</taxon>
        <taxon>Poaceae</taxon>
        <taxon>BOP clade</taxon>
        <taxon>Pooideae</taxon>
        <taxon>Triticodae</taxon>
        <taxon>Triticeae</taxon>
        <taxon>Triticinae</taxon>
        <taxon>Aegilops</taxon>
    </lineage>
</organism>
<dbReference type="EnsemblPlants" id="AET4Gv20527200.19">
    <property type="protein sequence ID" value="AET4Gv20527200.19"/>
    <property type="gene ID" value="AET4Gv20527200"/>
</dbReference>
<accession>A0A453IDC1</accession>
<dbReference type="Gramene" id="AET4Gv20527200.13">
    <property type="protein sequence ID" value="AET4Gv20527200.13"/>
    <property type="gene ID" value="AET4Gv20527200"/>
</dbReference>
<dbReference type="EnsemblPlants" id="AET4Gv20527200.23">
    <property type="protein sequence ID" value="AET4Gv20527200.23"/>
    <property type="gene ID" value="AET4Gv20527200"/>
</dbReference>
<dbReference type="EnsemblPlants" id="AET4Gv20527200.12">
    <property type="protein sequence ID" value="AET4Gv20527200.12"/>
    <property type="gene ID" value="AET4Gv20527200"/>
</dbReference>
<dbReference type="AlphaFoldDB" id="A0A453IDC1"/>
<dbReference type="EnsemblPlants" id="AET4Gv20527200.20">
    <property type="protein sequence ID" value="AET4Gv20527200.20"/>
    <property type="gene ID" value="AET4Gv20527200"/>
</dbReference>
<reference evidence="2" key="2">
    <citation type="journal article" date="2017" name="Nat. Plants">
        <title>The Aegilops tauschii genome reveals multiple impacts of transposons.</title>
        <authorList>
            <person name="Zhao G."/>
            <person name="Zou C."/>
            <person name="Li K."/>
            <person name="Wang K."/>
            <person name="Li T."/>
            <person name="Gao L."/>
            <person name="Zhang X."/>
            <person name="Wang H."/>
            <person name="Yang Z."/>
            <person name="Liu X."/>
            <person name="Jiang W."/>
            <person name="Mao L."/>
            <person name="Kong X."/>
            <person name="Jiao Y."/>
            <person name="Jia J."/>
        </authorList>
    </citation>
    <scope>NUCLEOTIDE SEQUENCE [LARGE SCALE GENOMIC DNA]</scope>
    <source>
        <strain evidence="2">cv. AL8/78</strain>
    </source>
</reference>
<dbReference type="Proteomes" id="UP000015105">
    <property type="component" value="Chromosome 4D"/>
</dbReference>
<dbReference type="EnsemblPlants" id="AET4Gv20527200.30">
    <property type="protein sequence ID" value="AET4Gv20527200.30"/>
    <property type="gene ID" value="AET4Gv20527200"/>
</dbReference>
<dbReference type="EnsemblPlants" id="AET4Gv20527200.2">
    <property type="protein sequence ID" value="AET4Gv20527200.2"/>
    <property type="gene ID" value="AET4Gv20527200"/>
</dbReference>
<dbReference type="Gramene" id="AET4Gv20527200.28">
    <property type="protein sequence ID" value="AET4Gv20527200.28"/>
    <property type="gene ID" value="AET4Gv20527200"/>
</dbReference>
<reference evidence="2" key="1">
    <citation type="journal article" date="2014" name="Science">
        <title>Ancient hybridizations among the ancestral genomes of bread wheat.</title>
        <authorList>
            <consortium name="International Wheat Genome Sequencing Consortium,"/>
            <person name="Marcussen T."/>
            <person name="Sandve S.R."/>
            <person name="Heier L."/>
            <person name="Spannagl M."/>
            <person name="Pfeifer M."/>
            <person name="Jakobsen K.S."/>
            <person name="Wulff B.B."/>
            <person name="Steuernagel B."/>
            <person name="Mayer K.F."/>
            <person name="Olsen O.A."/>
        </authorList>
    </citation>
    <scope>NUCLEOTIDE SEQUENCE [LARGE SCALE GENOMIC DNA]</scope>
    <source>
        <strain evidence="2">cv. AL8/78</strain>
    </source>
</reference>
<sequence length="132" mass="15582">MYLAIPSLYAFRAYGCTSKVHILKLVKDIQRIKHGFLFVKILARAGARVDDIYSHDPSVVLVTWHLEWKGLPFQFSRVWTLYRSELGPHRQQRIQILWWPVRRISEEIVCEYNKRLRFDLHCMRKAGSGAPS</sequence>
<dbReference type="Gramene" id="AET4Gv20527200.2">
    <property type="protein sequence ID" value="AET4Gv20527200.2"/>
    <property type="gene ID" value="AET4Gv20527200"/>
</dbReference>
<reference evidence="1" key="3">
    <citation type="journal article" date="2017" name="Nature">
        <title>Genome sequence of the progenitor of the wheat D genome Aegilops tauschii.</title>
        <authorList>
            <person name="Luo M.C."/>
            <person name="Gu Y.Q."/>
            <person name="Puiu D."/>
            <person name="Wang H."/>
            <person name="Twardziok S.O."/>
            <person name="Deal K.R."/>
            <person name="Huo N."/>
            <person name="Zhu T."/>
            <person name="Wang L."/>
            <person name="Wang Y."/>
            <person name="McGuire P.E."/>
            <person name="Liu S."/>
            <person name="Long H."/>
            <person name="Ramasamy R.K."/>
            <person name="Rodriguez J.C."/>
            <person name="Van S.L."/>
            <person name="Yuan L."/>
            <person name="Wang Z."/>
            <person name="Xia Z."/>
            <person name="Xiao L."/>
            <person name="Anderson O.D."/>
            <person name="Ouyang S."/>
            <person name="Liang Y."/>
            <person name="Zimin A.V."/>
            <person name="Pertea G."/>
            <person name="Qi P."/>
            <person name="Bennetzen J.L."/>
            <person name="Dai X."/>
            <person name="Dawson M.W."/>
            <person name="Muller H.G."/>
            <person name="Kugler K."/>
            <person name="Rivarola-Duarte L."/>
            <person name="Spannagl M."/>
            <person name="Mayer K.F.X."/>
            <person name="Lu F.H."/>
            <person name="Bevan M.W."/>
            <person name="Leroy P."/>
            <person name="Li P."/>
            <person name="You F.M."/>
            <person name="Sun Q."/>
            <person name="Liu Z."/>
            <person name="Lyons E."/>
            <person name="Wicker T."/>
            <person name="Salzberg S.L."/>
            <person name="Devos K.M."/>
            <person name="Dvorak J."/>
        </authorList>
    </citation>
    <scope>NUCLEOTIDE SEQUENCE [LARGE SCALE GENOMIC DNA]</scope>
    <source>
        <strain evidence="1">cv. AL8/78</strain>
    </source>
</reference>
<dbReference type="EnsemblPlants" id="AET4Gv20527200.24">
    <property type="protein sequence ID" value="AET4Gv20527200.24"/>
    <property type="gene ID" value="AET4Gv20527200"/>
</dbReference>
<dbReference type="EnsemblPlants" id="AET4Gv20527200.8">
    <property type="protein sequence ID" value="AET4Gv20527200.8"/>
    <property type="gene ID" value="AET4Gv20527200"/>
</dbReference>
<dbReference type="Gramene" id="AET4Gv20527200.8">
    <property type="protein sequence ID" value="AET4Gv20527200.8"/>
    <property type="gene ID" value="AET4Gv20527200"/>
</dbReference>
<keyword evidence="2" id="KW-1185">Reference proteome</keyword>
<dbReference type="Gramene" id="AET4Gv20527200.4">
    <property type="protein sequence ID" value="AET4Gv20527200.4"/>
    <property type="gene ID" value="AET4Gv20527200"/>
</dbReference>
<dbReference type="EnsemblPlants" id="AET4Gv20527200.11">
    <property type="protein sequence ID" value="AET4Gv20527200.11"/>
    <property type="gene ID" value="AET4Gv20527200"/>
</dbReference>
<name>A0A453IDC1_AEGTS</name>